<evidence type="ECO:0000313" key="7">
    <source>
        <dbReference type="EMBL" id="OBZ76638.1"/>
    </source>
</evidence>
<dbReference type="Gene3D" id="3.90.180.10">
    <property type="entry name" value="Medium-chain alcohol dehydrogenases, catalytic domain"/>
    <property type="match status" value="1"/>
</dbReference>
<evidence type="ECO:0000256" key="5">
    <source>
        <dbReference type="ARBA" id="ARBA00023002"/>
    </source>
</evidence>
<evidence type="ECO:0000256" key="3">
    <source>
        <dbReference type="ARBA" id="ARBA00022723"/>
    </source>
</evidence>
<dbReference type="InterPro" id="IPR013154">
    <property type="entry name" value="ADH-like_N"/>
</dbReference>
<dbReference type="PROSITE" id="PS00059">
    <property type="entry name" value="ADH_ZINC"/>
    <property type="match status" value="1"/>
</dbReference>
<dbReference type="Gene3D" id="3.40.50.720">
    <property type="entry name" value="NAD(P)-binding Rossmann-like Domain"/>
    <property type="match status" value="1"/>
</dbReference>
<dbReference type="InterPro" id="IPR002328">
    <property type="entry name" value="ADH_Zn_CS"/>
</dbReference>
<evidence type="ECO:0000256" key="4">
    <source>
        <dbReference type="ARBA" id="ARBA00022833"/>
    </source>
</evidence>
<dbReference type="PANTHER" id="PTHR43161:SF23">
    <property type="entry name" value="(R,R)-BUTANEDIOL DEHYDROGENASE-RELATED"/>
    <property type="match status" value="1"/>
</dbReference>
<keyword evidence="5" id="KW-0560">Oxidoreductase</keyword>
<reference evidence="7 8" key="1">
    <citation type="submission" date="2016-03" db="EMBL/GenBank/DDBJ databases">
        <title>Whole genome sequencing of Grifola frondosa 9006-11.</title>
        <authorList>
            <person name="Min B."/>
            <person name="Park H."/>
            <person name="Kim J.-G."/>
            <person name="Cho H."/>
            <person name="Oh Y.-L."/>
            <person name="Kong W.-S."/>
            <person name="Choi I.-G."/>
        </authorList>
    </citation>
    <scope>NUCLEOTIDE SEQUENCE [LARGE SCALE GENOMIC DNA]</scope>
    <source>
        <strain evidence="7 8">9006-11</strain>
    </source>
</reference>
<keyword evidence="8" id="KW-1185">Reference proteome</keyword>
<keyword evidence="4" id="KW-0862">Zinc</keyword>
<dbReference type="SUPFAM" id="SSF51735">
    <property type="entry name" value="NAD(P)-binding Rossmann-fold domains"/>
    <property type="match status" value="1"/>
</dbReference>
<dbReference type="GO" id="GO:0000721">
    <property type="term" value="F:(R,R)-butanediol dehydrogenase activity"/>
    <property type="evidence" value="ECO:0007669"/>
    <property type="project" value="TreeGrafter"/>
</dbReference>
<dbReference type="InterPro" id="IPR036291">
    <property type="entry name" value="NAD(P)-bd_dom_sf"/>
</dbReference>
<dbReference type="Proteomes" id="UP000092993">
    <property type="component" value="Unassembled WGS sequence"/>
</dbReference>
<dbReference type="SUPFAM" id="SSF50129">
    <property type="entry name" value="GroES-like"/>
    <property type="match status" value="1"/>
</dbReference>
<dbReference type="OMA" id="AMGHEMS"/>
<accession>A0A1C7MIJ0</accession>
<protein>
    <submittedName>
        <fullName evidence="7">(R,R)-butanediol dehydrogenase</fullName>
    </submittedName>
</protein>
<dbReference type="EMBL" id="LUGG01000003">
    <property type="protein sequence ID" value="OBZ76638.1"/>
    <property type="molecule type" value="Genomic_DNA"/>
</dbReference>
<proteinExistence type="inferred from homology"/>
<comment type="similarity">
    <text evidence="2">Belongs to the zinc-containing alcohol dehydrogenase family.</text>
</comment>
<evidence type="ECO:0000256" key="2">
    <source>
        <dbReference type="ARBA" id="ARBA00008072"/>
    </source>
</evidence>
<evidence type="ECO:0000259" key="6">
    <source>
        <dbReference type="Pfam" id="PF08240"/>
    </source>
</evidence>
<evidence type="ECO:0000256" key="1">
    <source>
        <dbReference type="ARBA" id="ARBA00001947"/>
    </source>
</evidence>
<dbReference type="AlphaFoldDB" id="A0A1C7MIJ0"/>
<dbReference type="GO" id="GO:0008270">
    <property type="term" value="F:zinc ion binding"/>
    <property type="evidence" value="ECO:0007669"/>
    <property type="project" value="InterPro"/>
</dbReference>
<gene>
    <name evidence="7" type="primary">BDH1</name>
    <name evidence="7" type="ORF">A0H81_03093</name>
</gene>
<feature type="domain" description="Alcohol dehydrogenase-like N-terminal" evidence="6">
    <location>
        <begin position="42"/>
        <end position="167"/>
    </location>
</feature>
<organism evidence="7 8">
    <name type="scientific">Grifola frondosa</name>
    <name type="common">Maitake</name>
    <name type="synonym">Polyporus frondosus</name>
    <dbReference type="NCBI Taxonomy" id="5627"/>
    <lineage>
        <taxon>Eukaryota</taxon>
        <taxon>Fungi</taxon>
        <taxon>Dikarya</taxon>
        <taxon>Basidiomycota</taxon>
        <taxon>Agaricomycotina</taxon>
        <taxon>Agaricomycetes</taxon>
        <taxon>Polyporales</taxon>
        <taxon>Grifolaceae</taxon>
        <taxon>Grifola</taxon>
    </lineage>
</organism>
<dbReference type="GO" id="GO:0005737">
    <property type="term" value="C:cytoplasm"/>
    <property type="evidence" value="ECO:0007669"/>
    <property type="project" value="TreeGrafter"/>
</dbReference>
<name>A0A1C7MIJ0_GRIFR</name>
<dbReference type="GO" id="GO:0034079">
    <property type="term" value="P:butanediol biosynthetic process"/>
    <property type="evidence" value="ECO:0007669"/>
    <property type="project" value="TreeGrafter"/>
</dbReference>
<evidence type="ECO:0000313" key="8">
    <source>
        <dbReference type="Proteomes" id="UP000092993"/>
    </source>
</evidence>
<dbReference type="Pfam" id="PF08240">
    <property type="entry name" value="ADH_N"/>
    <property type="match status" value="1"/>
</dbReference>
<dbReference type="STRING" id="5627.A0A1C7MIJ0"/>
<comment type="cofactor">
    <cofactor evidence="1">
        <name>Zn(2+)</name>
        <dbReference type="ChEBI" id="CHEBI:29105"/>
    </cofactor>
</comment>
<keyword evidence="3" id="KW-0479">Metal-binding</keyword>
<sequence length="368" mass="39394">MFAFGSIARQFKAGFTPHIYKAARYYGPGDVRIDDIPEPAVGAGQVKIKVAWTGICGSDLHSYLSIIPISPAIAPDYVTGETLPVVMGHEIAGTVTELGTGVDSTVLSVGQNVVIEPLISCMEPSCGPCLVGTRNVCPHAGFIGISGWGGGLAEYITVNQEFVHILPSGIPCMNIYSVTEFRSDFLLHGGRCLMEPLAVVWHAVKRSAFVAGDSALVIGAGPIGLLLLKVLKALGASWIGVCEPSTRRRETALKHAASAVYDPLVNDANVAAQVFQATNGHEAMWLTSRYGEVACAQHQHDGHEGDRIDCYDRVRSRSPELLEAVAEGRFAGLEELITSKIALEDVVEKGIKTLLDDKDNQIKILVHP</sequence>
<comment type="caution">
    <text evidence="7">The sequence shown here is derived from an EMBL/GenBank/DDBJ whole genome shotgun (WGS) entry which is preliminary data.</text>
</comment>
<dbReference type="OrthoDB" id="3941538at2759"/>
<dbReference type="InterPro" id="IPR011032">
    <property type="entry name" value="GroES-like_sf"/>
</dbReference>
<dbReference type="PANTHER" id="PTHR43161">
    <property type="entry name" value="SORBITOL DEHYDROGENASE"/>
    <property type="match status" value="1"/>
</dbReference>